<proteinExistence type="predicted"/>
<evidence type="ECO:0000256" key="1">
    <source>
        <dbReference type="ARBA" id="ARBA00004167"/>
    </source>
</evidence>
<gene>
    <name evidence="9" type="primary">LOC127349884</name>
</gene>
<keyword evidence="4" id="KW-0863">Zinc-finger</keyword>
<dbReference type="Proteomes" id="UP000694389">
    <property type="component" value="Unassembled WGS sequence"/>
</dbReference>
<keyword evidence="10" id="KW-1185">Reference proteome</keyword>
<evidence type="ECO:0000256" key="5">
    <source>
        <dbReference type="ARBA" id="ARBA00022833"/>
    </source>
</evidence>
<dbReference type="InterPro" id="IPR026096">
    <property type="entry name" value="R-trans_p"/>
</dbReference>
<dbReference type="GO" id="GO:0016020">
    <property type="term" value="C:membrane"/>
    <property type="evidence" value="ECO:0007669"/>
    <property type="project" value="UniProtKB-SubCell"/>
</dbReference>
<dbReference type="SMART" id="SM01328">
    <property type="entry name" value="zf-3CxxC"/>
    <property type="match status" value="2"/>
</dbReference>
<dbReference type="Ensembl" id="ENSDLAT00005040785.2">
    <property type="protein sequence ID" value="ENSDLAP00005038202.2"/>
    <property type="gene ID" value="ENSDLAG00005017056.2"/>
</dbReference>
<dbReference type="Pfam" id="PF13695">
    <property type="entry name" value="Zn_ribbon_3CxxC"/>
    <property type="match status" value="2"/>
</dbReference>
<accession>A0A8C4H703</accession>
<keyword evidence="2" id="KW-0812">Transmembrane</keyword>
<protein>
    <recommendedName>
        <fullName evidence="8">3CxxC-type domain-containing protein</fullName>
    </recommendedName>
</protein>
<feature type="domain" description="3CxxC-type" evidence="8">
    <location>
        <begin position="201"/>
        <end position="309"/>
    </location>
</feature>
<evidence type="ECO:0000256" key="4">
    <source>
        <dbReference type="ARBA" id="ARBA00022771"/>
    </source>
</evidence>
<dbReference type="PANTHER" id="PTHR14402:SF8">
    <property type="entry name" value="RECEPTOR-TRANSPORTING PROTEIN 4"/>
    <property type="match status" value="1"/>
</dbReference>
<dbReference type="GO" id="GO:0008270">
    <property type="term" value="F:zinc ion binding"/>
    <property type="evidence" value="ECO:0007669"/>
    <property type="project" value="UniProtKB-KW"/>
</dbReference>
<name>A0A8C4H703_DICLA</name>
<reference evidence="9" key="2">
    <citation type="submission" date="2025-09" db="UniProtKB">
        <authorList>
            <consortium name="Ensembl"/>
        </authorList>
    </citation>
    <scope>IDENTIFICATION</scope>
</reference>
<evidence type="ECO:0000256" key="6">
    <source>
        <dbReference type="ARBA" id="ARBA00022989"/>
    </source>
</evidence>
<dbReference type="GeneTree" id="ENSGT00940000164175"/>
<evidence type="ECO:0000313" key="9">
    <source>
        <dbReference type="Ensembl" id="ENSDLAP00005038202.2"/>
    </source>
</evidence>
<evidence type="ECO:0000313" key="10">
    <source>
        <dbReference type="Proteomes" id="UP000694389"/>
    </source>
</evidence>
<organism evidence="9 10">
    <name type="scientific">Dicentrarchus labrax</name>
    <name type="common">European seabass</name>
    <name type="synonym">Morone labrax</name>
    <dbReference type="NCBI Taxonomy" id="13489"/>
    <lineage>
        <taxon>Eukaryota</taxon>
        <taxon>Metazoa</taxon>
        <taxon>Chordata</taxon>
        <taxon>Craniata</taxon>
        <taxon>Vertebrata</taxon>
        <taxon>Euteleostomi</taxon>
        <taxon>Actinopterygii</taxon>
        <taxon>Neopterygii</taxon>
        <taxon>Teleostei</taxon>
        <taxon>Neoteleostei</taxon>
        <taxon>Acanthomorphata</taxon>
        <taxon>Eupercaria</taxon>
        <taxon>Moronidae</taxon>
        <taxon>Dicentrarchus</taxon>
    </lineage>
</organism>
<evidence type="ECO:0000256" key="7">
    <source>
        <dbReference type="ARBA" id="ARBA00023136"/>
    </source>
</evidence>
<evidence type="ECO:0000256" key="3">
    <source>
        <dbReference type="ARBA" id="ARBA00022723"/>
    </source>
</evidence>
<dbReference type="GO" id="GO:0031849">
    <property type="term" value="F:olfactory receptor binding"/>
    <property type="evidence" value="ECO:0007669"/>
    <property type="project" value="TreeGrafter"/>
</dbReference>
<keyword evidence="7" id="KW-0472">Membrane</keyword>
<sequence length="314" mass="36484">MEESKWTSIFQMKAKNLKQGDSWSLEFDDSLVPKRPNPCWKLCIGSTSARFSCTKCGRGWPSVRVKVVFHMRLLHGHGTVKVKPLGQQCKTCEGAPMEKPSVTSRNIDILLDNLVEKIRIKCYHEDLVRRNKPFISHDVSRPHEPAHSNAGHTDRMERSMWTRIFQNKVRNLQQGDTWRLEFDDSLVPHSLNPGWEQYIRNTVAWFKCTMCRRGWPSNRVMVVFHMRLSNGQGIVKVRRFRQNCKICDEAPMEMPDITSENINILLENLVEKIRIKCYHEDLGRGNRPFVNLEVKSPHEPAHCEACREGVCTMD</sequence>
<evidence type="ECO:0000256" key="2">
    <source>
        <dbReference type="ARBA" id="ARBA00022692"/>
    </source>
</evidence>
<dbReference type="PANTHER" id="PTHR14402">
    <property type="entry name" value="RECEPTOR TRANSPORTING PROTEIN"/>
    <property type="match status" value="1"/>
</dbReference>
<keyword evidence="3" id="KW-0479">Metal-binding</keyword>
<evidence type="ECO:0000259" key="8">
    <source>
        <dbReference type="SMART" id="SM01328"/>
    </source>
</evidence>
<reference evidence="9" key="1">
    <citation type="submission" date="2025-08" db="UniProtKB">
        <authorList>
            <consortium name="Ensembl"/>
        </authorList>
    </citation>
    <scope>IDENTIFICATION</scope>
</reference>
<keyword evidence="6" id="KW-1133">Transmembrane helix</keyword>
<dbReference type="GO" id="GO:0006612">
    <property type="term" value="P:protein targeting to membrane"/>
    <property type="evidence" value="ECO:0007669"/>
    <property type="project" value="TreeGrafter"/>
</dbReference>
<dbReference type="AlphaFoldDB" id="A0A8C4H703"/>
<dbReference type="InterPro" id="IPR027377">
    <property type="entry name" value="ZAR1/RTP1-5-like_Znf-3CxxC"/>
</dbReference>
<dbReference type="GO" id="GO:0051205">
    <property type="term" value="P:protein insertion into membrane"/>
    <property type="evidence" value="ECO:0007669"/>
    <property type="project" value="TreeGrafter"/>
</dbReference>
<keyword evidence="5" id="KW-0862">Zinc</keyword>
<comment type="subcellular location">
    <subcellularLocation>
        <location evidence="1">Membrane</location>
        <topology evidence="1">Single-pass membrane protein</topology>
    </subcellularLocation>
</comment>
<feature type="domain" description="3CxxC-type" evidence="8">
    <location>
        <begin position="46"/>
        <end position="151"/>
    </location>
</feature>